<evidence type="ECO:0000256" key="1">
    <source>
        <dbReference type="SAM" id="MobiDB-lite"/>
    </source>
</evidence>
<protein>
    <recommendedName>
        <fullName evidence="4">DUF5709 domain-containing protein</fullName>
    </recommendedName>
</protein>
<proteinExistence type="predicted"/>
<comment type="caution">
    <text evidence="2">The sequence shown here is derived from an EMBL/GenBank/DDBJ whole genome shotgun (WGS) entry which is preliminary data.</text>
</comment>
<sequence>MSENPDDPMDVQDNPDAEPYVEPGAEGPVGTGVEGADDALLEDTDWDQGDREMFDDNAPEMPTELSMDETPAAEQGNRVGDEMAAEGLDDAEVAELSGDDANIEALADDGVEQVDVIDGMPEVIDDNY</sequence>
<dbReference type="Proteomes" id="UP000253509">
    <property type="component" value="Unassembled WGS sequence"/>
</dbReference>
<feature type="region of interest" description="Disordered" evidence="1">
    <location>
        <begin position="1"/>
        <end position="75"/>
    </location>
</feature>
<evidence type="ECO:0000313" key="3">
    <source>
        <dbReference type="Proteomes" id="UP000253509"/>
    </source>
</evidence>
<dbReference type="AlphaFoldDB" id="A0A366IE43"/>
<evidence type="ECO:0008006" key="4">
    <source>
        <dbReference type="Google" id="ProtNLM"/>
    </source>
</evidence>
<evidence type="ECO:0000313" key="2">
    <source>
        <dbReference type="EMBL" id="RBP69380.1"/>
    </source>
</evidence>
<organism evidence="2 3">
    <name type="scientific">Brevibacterium celere</name>
    <dbReference type="NCBI Taxonomy" id="225845"/>
    <lineage>
        <taxon>Bacteria</taxon>
        <taxon>Bacillati</taxon>
        <taxon>Actinomycetota</taxon>
        <taxon>Actinomycetes</taxon>
        <taxon>Micrococcales</taxon>
        <taxon>Brevibacteriaceae</taxon>
        <taxon>Brevibacterium</taxon>
    </lineage>
</organism>
<feature type="compositionally biased region" description="Acidic residues" evidence="1">
    <location>
        <begin position="35"/>
        <end position="47"/>
    </location>
</feature>
<reference evidence="2 3" key="1">
    <citation type="submission" date="2018-06" db="EMBL/GenBank/DDBJ databases">
        <title>Freshwater and sediment microbial communities from various areas in North America, analyzing microbe dynamics in response to fracking.</title>
        <authorList>
            <person name="Lamendella R."/>
        </authorList>
    </citation>
    <scope>NUCLEOTIDE SEQUENCE [LARGE SCALE GENOMIC DNA]</scope>
    <source>
        <strain evidence="2 3">3b_TX</strain>
    </source>
</reference>
<feature type="compositionally biased region" description="Acidic residues" evidence="1">
    <location>
        <begin position="1"/>
        <end position="16"/>
    </location>
</feature>
<dbReference type="EMBL" id="QNSB01000013">
    <property type="protein sequence ID" value="RBP69380.1"/>
    <property type="molecule type" value="Genomic_DNA"/>
</dbReference>
<dbReference type="RefSeq" id="WP_113905312.1">
    <property type="nucleotide sequence ID" value="NZ_QNSB01000013.1"/>
</dbReference>
<keyword evidence="3" id="KW-1185">Reference proteome</keyword>
<accession>A0A366IE43</accession>
<gene>
    <name evidence="2" type="ORF">DFO65_11381</name>
</gene>
<name>A0A366IE43_9MICO</name>